<keyword evidence="4" id="KW-1185">Reference proteome</keyword>
<dbReference type="Proteomes" id="UP000371041">
    <property type="component" value="Chromosome"/>
</dbReference>
<protein>
    <submittedName>
        <fullName evidence="3">SDR family NAD(P)-dependent oxidoreductase</fullName>
    </submittedName>
</protein>
<dbReference type="SUPFAM" id="SSF51735">
    <property type="entry name" value="NAD(P)-binding Rossmann-fold domains"/>
    <property type="match status" value="1"/>
</dbReference>
<dbReference type="Gene3D" id="3.40.50.720">
    <property type="entry name" value="NAD(P)-binding Rossmann-like Domain"/>
    <property type="match status" value="1"/>
</dbReference>
<evidence type="ECO:0000256" key="2">
    <source>
        <dbReference type="ARBA" id="ARBA00023002"/>
    </source>
</evidence>
<dbReference type="GO" id="GO:0016491">
    <property type="term" value="F:oxidoreductase activity"/>
    <property type="evidence" value="ECO:0007669"/>
    <property type="project" value="UniProtKB-KW"/>
</dbReference>
<accession>A0A5Q3Q712</accession>
<comment type="similarity">
    <text evidence="1">Belongs to the short-chain dehydrogenases/reductases (SDR) family.</text>
</comment>
<dbReference type="RefSeq" id="WP_154077033.1">
    <property type="nucleotide sequence ID" value="NZ_CP045929.1"/>
</dbReference>
<proteinExistence type="inferred from homology"/>
<dbReference type="PANTHER" id="PTHR44196:SF1">
    <property type="entry name" value="DEHYDROGENASE_REDUCTASE SDR FAMILY MEMBER 7B"/>
    <property type="match status" value="1"/>
</dbReference>
<dbReference type="AlphaFoldDB" id="A0A5Q3Q712"/>
<keyword evidence="2" id="KW-0560">Oxidoreductase</keyword>
<organism evidence="3 4">
    <name type="scientific">Allosaccharopolyspora coralli</name>
    <dbReference type="NCBI Taxonomy" id="2665642"/>
    <lineage>
        <taxon>Bacteria</taxon>
        <taxon>Bacillati</taxon>
        <taxon>Actinomycetota</taxon>
        <taxon>Actinomycetes</taxon>
        <taxon>Pseudonocardiales</taxon>
        <taxon>Pseudonocardiaceae</taxon>
        <taxon>Allosaccharopolyspora</taxon>
    </lineage>
</organism>
<evidence type="ECO:0000313" key="4">
    <source>
        <dbReference type="Proteomes" id="UP000371041"/>
    </source>
</evidence>
<dbReference type="GO" id="GO:0016020">
    <property type="term" value="C:membrane"/>
    <property type="evidence" value="ECO:0007669"/>
    <property type="project" value="TreeGrafter"/>
</dbReference>
<dbReference type="InterPro" id="IPR002347">
    <property type="entry name" value="SDR_fam"/>
</dbReference>
<dbReference type="InterPro" id="IPR036291">
    <property type="entry name" value="NAD(P)-bd_dom_sf"/>
</dbReference>
<dbReference type="EMBL" id="CP045929">
    <property type="protein sequence ID" value="QGK70451.1"/>
    <property type="molecule type" value="Genomic_DNA"/>
</dbReference>
<dbReference type="KEGG" id="sace:GIY23_13780"/>
<evidence type="ECO:0000313" key="3">
    <source>
        <dbReference type="EMBL" id="QGK70451.1"/>
    </source>
</evidence>
<evidence type="ECO:0000256" key="1">
    <source>
        <dbReference type="ARBA" id="ARBA00006484"/>
    </source>
</evidence>
<dbReference type="PRINTS" id="PR00081">
    <property type="entry name" value="GDHRDH"/>
</dbReference>
<dbReference type="Pfam" id="PF00106">
    <property type="entry name" value="adh_short"/>
    <property type="match status" value="1"/>
</dbReference>
<gene>
    <name evidence="3" type="ORF">GIY23_13780</name>
</gene>
<name>A0A5Q3Q712_9PSEU</name>
<sequence length="235" mass="24683">MELQGKNVLVAGATGVLGSRVSRALRDEGARVALAGRNRHDLDALSGEFPDSPTIEFEAIDTDSCTRCVETAVRELGERLDVLVVTLGVAAFGPARETDSAVVEHLLAVNTLAPIALTTAALPHVRRAEGTVAVLSAILADHPTPDMAASSSSKAAVSAWLTALRREERSSGVSVFDIRPPHMDTGLADRAIAGTASRLPTPTDIDLVVGQILSGLRDGARELSFDVRAGEFSLR</sequence>
<dbReference type="PANTHER" id="PTHR44196">
    <property type="entry name" value="DEHYDROGENASE/REDUCTASE SDR FAMILY MEMBER 7B"/>
    <property type="match status" value="1"/>
</dbReference>
<reference evidence="4" key="1">
    <citation type="submission" date="2019-11" db="EMBL/GenBank/DDBJ databases">
        <title>The complete genome sequence of Saccharopolyspora sp. E2A.</title>
        <authorList>
            <person name="Zhang G."/>
        </authorList>
    </citation>
    <scope>NUCLEOTIDE SEQUENCE [LARGE SCALE GENOMIC DNA]</scope>
    <source>
        <strain evidence="4">E2A</strain>
    </source>
</reference>